<dbReference type="FunFam" id="3.10.20.30:FF:000002">
    <property type="entry name" value="GTP pyrophosphokinase (RelA/SpoT)"/>
    <property type="match status" value="1"/>
</dbReference>
<reference evidence="5 6" key="1">
    <citation type="journal article" date="2015" name="Nature">
        <title>rRNA introns, odd ribosomes, and small enigmatic genomes across a large radiation of phyla.</title>
        <authorList>
            <person name="Brown C.T."/>
            <person name="Hug L.A."/>
            <person name="Thomas B.C."/>
            <person name="Sharon I."/>
            <person name="Castelle C.J."/>
            <person name="Singh A."/>
            <person name="Wilkins M.J."/>
            <person name="Williams K.H."/>
            <person name="Banfield J.F."/>
        </authorList>
    </citation>
    <scope>NUCLEOTIDE SEQUENCE [LARGE SCALE GENOMIC DNA]</scope>
</reference>
<organism evidence="5 6">
    <name type="scientific">Berkelbacteria bacterium GW2011_GWE1_39_12</name>
    <dbReference type="NCBI Taxonomy" id="1618337"/>
    <lineage>
        <taxon>Bacteria</taxon>
        <taxon>Candidatus Berkelbacteria</taxon>
    </lineage>
</organism>
<evidence type="ECO:0000256" key="2">
    <source>
        <dbReference type="RuleBase" id="RU003847"/>
    </source>
</evidence>
<dbReference type="InterPro" id="IPR004095">
    <property type="entry name" value="TGS"/>
</dbReference>
<sequence>MGYDELANKIAYLSKPDQQLVRHAFLFAQKCHEGQVRNTGEPYVQHAIAAAGTIADLHLDAKTVAAALLHDTCEDTDLTLNDLRKEFGREIANLVDGVTKLSKIRITTKWLFVKEKEQLAEYDRQIETLRKMFVAMSSDIRVVILKLADRLHNMQTLDGVPKEKRYRIAKETLAIYAPLAYRLGMGEVKGKLEDLAFPYVYPEEYAALKKKAAGRLVEKERYILQFKKKILAKLYKDGIKGQIHGRTKHMYSLWRKLQRYDNDLSHIYDLVALRIIVNSVEECYKALGIIHNNWKPLVGRIKDYIAMPKPNGYRSIHTTVFGPGGEIVEIQIRSKEMHEQAEFGIAAHWHYSEKKGGIDYLLRKVSRAPKKELVWVNELAKWQKAVGDNKEMESDLGMDFFSDRIFVYTPTGDVKDLPIGATPIDFAYAVHTDLGNHVGGAKVNGKMVDLAHELKRGDIVDIIKKKNASPKRDWLEFAKTSLARGKIKSQIKGK</sequence>
<dbReference type="GO" id="GO:0005886">
    <property type="term" value="C:plasma membrane"/>
    <property type="evidence" value="ECO:0007669"/>
    <property type="project" value="TreeGrafter"/>
</dbReference>
<dbReference type="AlphaFoldDB" id="A0A0G4B4P2"/>
<dbReference type="Pfam" id="PF02824">
    <property type="entry name" value="TGS"/>
    <property type="match status" value="1"/>
</dbReference>
<comment type="function">
    <text evidence="2">In eubacteria ppGpp (guanosine 3'-diphosphate 5'-diphosphate) is a mediator of the stringent response that coordinates a variety of cellular activities in response to changes in nutritional abundance.</text>
</comment>
<dbReference type="InterPro" id="IPR003607">
    <property type="entry name" value="HD/PDEase_dom"/>
</dbReference>
<dbReference type="CDD" id="cd01668">
    <property type="entry name" value="TGS_RSH"/>
    <property type="match status" value="1"/>
</dbReference>
<dbReference type="InterPro" id="IPR043519">
    <property type="entry name" value="NT_sf"/>
</dbReference>
<keyword evidence="5" id="KW-0808">Transferase</keyword>
<dbReference type="NCBIfam" id="TIGR00691">
    <property type="entry name" value="spoT_relA"/>
    <property type="match status" value="1"/>
</dbReference>
<dbReference type="CDD" id="cd00077">
    <property type="entry name" value="HDc"/>
    <property type="match status" value="1"/>
</dbReference>
<dbReference type="Pfam" id="PF04607">
    <property type="entry name" value="RelA_SpoT"/>
    <property type="match status" value="1"/>
</dbReference>
<dbReference type="Proteomes" id="UP000035648">
    <property type="component" value="Chromosome"/>
</dbReference>
<dbReference type="Gene3D" id="3.10.20.30">
    <property type="match status" value="1"/>
</dbReference>
<name>A0A0G4B4P2_9BACT</name>
<accession>A0A0G4B4P2</accession>
<keyword evidence="5" id="KW-0418">Kinase</keyword>
<comment type="similarity">
    <text evidence="2">Belongs to the relA/spoT family.</text>
</comment>
<dbReference type="InterPro" id="IPR004811">
    <property type="entry name" value="RelA/Spo_fam"/>
</dbReference>
<feature type="domain" description="TGS" evidence="4">
    <location>
        <begin position="403"/>
        <end position="464"/>
    </location>
</feature>
<gene>
    <name evidence="5" type="ORF">UT28_C0001G1010</name>
</gene>
<dbReference type="InterPro" id="IPR006674">
    <property type="entry name" value="HD_domain"/>
</dbReference>
<dbReference type="SMART" id="SM00954">
    <property type="entry name" value="RelA_SpoT"/>
    <property type="match status" value="1"/>
</dbReference>
<dbReference type="Gene3D" id="1.10.3210.10">
    <property type="entry name" value="Hypothetical protein af1432"/>
    <property type="match status" value="1"/>
</dbReference>
<dbReference type="PROSITE" id="PS51831">
    <property type="entry name" value="HD"/>
    <property type="match status" value="1"/>
</dbReference>
<proteinExistence type="inferred from homology"/>
<evidence type="ECO:0000313" key="6">
    <source>
        <dbReference type="Proteomes" id="UP000035648"/>
    </source>
</evidence>
<dbReference type="Gene3D" id="3.30.460.10">
    <property type="entry name" value="Beta Polymerase, domain 2"/>
    <property type="match status" value="1"/>
</dbReference>
<dbReference type="InterPro" id="IPR033655">
    <property type="entry name" value="TGS_RelA/SpoT"/>
</dbReference>
<dbReference type="InterPro" id="IPR012675">
    <property type="entry name" value="Beta-grasp_dom_sf"/>
</dbReference>
<dbReference type="SMART" id="SM00471">
    <property type="entry name" value="HDc"/>
    <property type="match status" value="1"/>
</dbReference>
<dbReference type="KEGG" id="bbgw:UT28_C0001G1010"/>
<dbReference type="GO" id="GO:0016301">
    <property type="term" value="F:kinase activity"/>
    <property type="evidence" value="ECO:0007669"/>
    <property type="project" value="UniProtKB-KW"/>
</dbReference>
<comment type="pathway">
    <text evidence="1">Purine metabolism.</text>
</comment>
<dbReference type="SUPFAM" id="SSF81271">
    <property type="entry name" value="TGS-like"/>
    <property type="match status" value="1"/>
</dbReference>
<dbReference type="PROSITE" id="PS51880">
    <property type="entry name" value="TGS"/>
    <property type="match status" value="1"/>
</dbReference>
<evidence type="ECO:0000259" key="3">
    <source>
        <dbReference type="PROSITE" id="PS51831"/>
    </source>
</evidence>
<protein>
    <submittedName>
        <fullName evidence="5">(P)ppGpp synthetase SpoT/RelA, GTP pyrophosphokinase</fullName>
        <ecNumber evidence="5">2.7.6.5</ecNumber>
    </submittedName>
</protein>
<dbReference type="InterPro" id="IPR007685">
    <property type="entry name" value="RelA_SpoT"/>
</dbReference>
<evidence type="ECO:0000256" key="1">
    <source>
        <dbReference type="ARBA" id="ARBA00025704"/>
    </source>
</evidence>
<dbReference type="SUPFAM" id="SSF81301">
    <property type="entry name" value="Nucleotidyltransferase"/>
    <property type="match status" value="1"/>
</dbReference>
<dbReference type="STRING" id="1618337.UT28_C0001G1010"/>
<dbReference type="CDD" id="cd05399">
    <property type="entry name" value="NT_Rel-Spo_like"/>
    <property type="match status" value="1"/>
</dbReference>
<dbReference type="EMBL" id="CP011213">
    <property type="protein sequence ID" value="AKM82784.1"/>
    <property type="molecule type" value="Genomic_DNA"/>
</dbReference>
<dbReference type="PANTHER" id="PTHR21262">
    <property type="entry name" value="GUANOSINE-3',5'-BIS DIPHOSPHATE 3'-PYROPHOSPHOHYDROLASE"/>
    <property type="match status" value="1"/>
</dbReference>
<dbReference type="GO" id="GO:0008728">
    <property type="term" value="F:GTP diphosphokinase activity"/>
    <property type="evidence" value="ECO:0007669"/>
    <property type="project" value="UniProtKB-EC"/>
</dbReference>
<dbReference type="Pfam" id="PF13328">
    <property type="entry name" value="HD_4"/>
    <property type="match status" value="1"/>
</dbReference>
<dbReference type="FunFam" id="3.30.460.10:FF:000001">
    <property type="entry name" value="GTP pyrophosphokinase RelA"/>
    <property type="match status" value="1"/>
</dbReference>
<dbReference type="PANTHER" id="PTHR21262:SF31">
    <property type="entry name" value="GTP PYROPHOSPHOKINASE"/>
    <property type="match status" value="1"/>
</dbReference>
<evidence type="ECO:0000259" key="4">
    <source>
        <dbReference type="PROSITE" id="PS51880"/>
    </source>
</evidence>
<dbReference type="EC" id="2.7.6.5" evidence="5"/>
<dbReference type="PATRIC" id="fig|1618337.4.peg.999"/>
<dbReference type="GO" id="GO:0015969">
    <property type="term" value="P:guanosine tetraphosphate metabolic process"/>
    <property type="evidence" value="ECO:0007669"/>
    <property type="project" value="InterPro"/>
</dbReference>
<dbReference type="InterPro" id="IPR012676">
    <property type="entry name" value="TGS-like"/>
</dbReference>
<evidence type="ECO:0000313" key="5">
    <source>
        <dbReference type="EMBL" id="AKM82784.1"/>
    </source>
</evidence>
<dbReference type="FunFam" id="1.10.3210.10:FF:000001">
    <property type="entry name" value="GTP pyrophosphokinase RelA"/>
    <property type="match status" value="1"/>
</dbReference>
<dbReference type="SUPFAM" id="SSF109604">
    <property type="entry name" value="HD-domain/PDEase-like"/>
    <property type="match status" value="1"/>
</dbReference>
<feature type="domain" description="HD" evidence="3">
    <location>
        <begin position="43"/>
        <end position="154"/>
    </location>
</feature>